<keyword evidence="2" id="KW-1185">Reference proteome</keyword>
<dbReference type="EMBL" id="LLZH01000284">
    <property type="protein sequence ID" value="KUL28848.1"/>
    <property type="molecule type" value="Genomic_DNA"/>
</dbReference>
<dbReference type="AlphaFoldDB" id="A0A101JLG3"/>
<sequence>MGFEVAPDGLDEVANALRADGQALQALVATLQGGAVTSDAYGQIGTLVGLNDGYQQHLQEAIQEISEGAALLDRAAALLTANAESYRSTDIQHAEQFGKIL</sequence>
<dbReference type="OrthoDB" id="9991744at2"/>
<dbReference type="Gene3D" id="1.10.287.1060">
    <property type="entry name" value="ESAT-6-like"/>
    <property type="match status" value="1"/>
</dbReference>
<protein>
    <recommendedName>
        <fullName evidence="3">ESX-1 secretion-associated protein</fullName>
    </recommendedName>
</protein>
<comment type="caution">
    <text evidence="1">The sequence shown here is derived from an EMBL/GenBank/DDBJ whole genome shotgun (WGS) entry which is preliminary data.</text>
</comment>
<gene>
    <name evidence="1" type="ORF">ADL15_30580</name>
</gene>
<evidence type="ECO:0000313" key="1">
    <source>
        <dbReference type="EMBL" id="KUL28848.1"/>
    </source>
</evidence>
<name>A0A101JLG3_9ACTN</name>
<dbReference type="Proteomes" id="UP000053244">
    <property type="component" value="Unassembled WGS sequence"/>
</dbReference>
<dbReference type="RefSeq" id="WP_067698412.1">
    <property type="nucleotide sequence ID" value="NZ_LLZH01000284.1"/>
</dbReference>
<evidence type="ECO:0008006" key="3">
    <source>
        <dbReference type="Google" id="ProtNLM"/>
    </source>
</evidence>
<evidence type="ECO:0000313" key="2">
    <source>
        <dbReference type="Proteomes" id="UP000053244"/>
    </source>
</evidence>
<reference evidence="1 2" key="1">
    <citation type="submission" date="2015-10" db="EMBL/GenBank/DDBJ databases">
        <authorList>
            <person name="Gilbert D.G."/>
        </authorList>
    </citation>
    <scope>NUCLEOTIDE SEQUENCE [LARGE SCALE GENOMIC DNA]</scope>
    <source>
        <strain evidence="1 2">NRRL B-16712</strain>
    </source>
</reference>
<proteinExistence type="predicted"/>
<accession>A0A101JLG3</accession>
<organism evidence="1 2">
    <name type="scientific">Actinoplanes awajinensis subsp. mycoplanecinus</name>
    <dbReference type="NCBI Taxonomy" id="135947"/>
    <lineage>
        <taxon>Bacteria</taxon>
        <taxon>Bacillati</taxon>
        <taxon>Actinomycetota</taxon>
        <taxon>Actinomycetes</taxon>
        <taxon>Micromonosporales</taxon>
        <taxon>Micromonosporaceae</taxon>
        <taxon>Actinoplanes</taxon>
    </lineage>
</organism>